<dbReference type="EMBL" id="APDV01000032">
    <property type="protein sequence ID" value="EMH24374.1"/>
    <property type="molecule type" value="Genomic_DNA"/>
</dbReference>
<evidence type="ECO:0000313" key="2">
    <source>
        <dbReference type="Proteomes" id="UP000012023"/>
    </source>
</evidence>
<accession>M3N8F8</accession>
<protein>
    <submittedName>
        <fullName evidence="1">Uncharacterized protein</fullName>
    </submittedName>
</protein>
<evidence type="ECO:0000313" key="1">
    <source>
        <dbReference type="EMBL" id="EMH24374.1"/>
    </source>
</evidence>
<name>M3N8F8_HELPX</name>
<dbReference type="PATRIC" id="fig|1159046.3.peg.582"/>
<proteinExistence type="predicted"/>
<organism evidence="1 2">
    <name type="scientific">Helicobacter pylori GAM260BSi</name>
    <dbReference type="NCBI Taxonomy" id="1159046"/>
    <lineage>
        <taxon>Bacteria</taxon>
        <taxon>Pseudomonadati</taxon>
        <taxon>Campylobacterota</taxon>
        <taxon>Epsilonproteobacteria</taxon>
        <taxon>Campylobacterales</taxon>
        <taxon>Helicobacteraceae</taxon>
        <taxon>Helicobacter</taxon>
    </lineage>
</organism>
<reference evidence="1 2" key="1">
    <citation type="submission" date="2012-11" db="EMBL/GenBank/DDBJ databases">
        <authorList>
            <person name="Weinstock G."/>
            <person name="Sodergren E."/>
            <person name="Lobos E.A."/>
            <person name="Fulton L."/>
            <person name="Fulton R."/>
            <person name="Courtney L."/>
            <person name="Fronick C."/>
            <person name="O'Laughlin M."/>
            <person name="Godfrey J."/>
            <person name="Wilson R.M."/>
            <person name="Miner T."/>
            <person name="Farmer C."/>
            <person name="Delehaunty K."/>
            <person name="Cordes M."/>
            <person name="Minx P."/>
            <person name="Tomlinson C."/>
            <person name="Chen J."/>
            <person name="Wollam A."/>
            <person name="Pepin K.H."/>
            <person name="Bhonagiri V."/>
            <person name="Zhang X."/>
            <person name="Suruliraj S."/>
            <person name="Antonio M."/>
            <person name="Secka O."/>
            <person name="Thomas J."/>
            <person name="Warren W."/>
            <person name="Mitreva M."/>
            <person name="Mardis E.R."/>
            <person name="Wilson R.K."/>
        </authorList>
    </citation>
    <scope>NUCLEOTIDE SEQUENCE [LARGE SCALE GENOMIC DNA]</scope>
    <source>
        <strain evidence="1 2">GAM260BSi</strain>
    </source>
</reference>
<dbReference type="HOGENOM" id="CLU_3099573_0_0_7"/>
<sequence length="44" mass="5474">MKRFYGGYGVFSLRERIISKYLLPFKNEFYHKIKFKTIKQKIKQ</sequence>
<gene>
    <name evidence="1" type="ORF">HMPREF1418_00620</name>
</gene>
<dbReference type="Proteomes" id="UP000012023">
    <property type="component" value="Unassembled WGS sequence"/>
</dbReference>
<dbReference type="AlphaFoldDB" id="M3N8F8"/>
<comment type="caution">
    <text evidence="1">The sequence shown here is derived from an EMBL/GenBank/DDBJ whole genome shotgun (WGS) entry which is preliminary data.</text>
</comment>